<feature type="transmembrane region" description="Helical" evidence="8">
    <location>
        <begin position="50"/>
        <end position="69"/>
    </location>
</feature>
<protein>
    <submittedName>
        <fullName evidence="9">Uncharacterized protein</fullName>
    </submittedName>
</protein>
<dbReference type="Pfam" id="PF04093">
    <property type="entry name" value="MreD"/>
    <property type="match status" value="1"/>
</dbReference>
<dbReference type="Proteomes" id="UP000034581">
    <property type="component" value="Unassembled WGS sequence"/>
</dbReference>
<keyword evidence="7 8" id="KW-0472">Membrane</keyword>
<feature type="transmembrane region" description="Helical" evidence="8">
    <location>
        <begin position="102"/>
        <end position="123"/>
    </location>
</feature>
<evidence type="ECO:0000313" key="9">
    <source>
        <dbReference type="EMBL" id="KKP69479.1"/>
    </source>
</evidence>
<accession>A0A0G0BJ07</accession>
<evidence type="ECO:0000313" key="10">
    <source>
        <dbReference type="Proteomes" id="UP000034581"/>
    </source>
</evidence>
<keyword evidence="3" id="KW-1003">Cell membrane</keyword>
<evidence type="ECO:0000256" key="3">
    <source>
        <dbReference type="ARBA" id="ARBA00022475"/>
    </source>
</evidence>
<name>A0A0G0BJ07_UNCC3</name>
<dbReference type="GO" id="GO:0008360">
    <property type="term" value="P:regulation of cell shape"/>
    <property type="evidence" value="ECO:0007669"/>
    <property type="project" value="UniProtKB-KW"/>
</dbReference>
<reference evidence="9 10" key="1">
    <citation type="journal article" date="2015" name="Nature">
        <title>rRNA introns, odd ribosomes, and small enigmatic genomes across a large radiation of phyla.</title>
        <authorList>
            <person name="Brown C.T."/>
            <person name="Hug L.A."/>
            <person name="Thomas B.C."/>
            <person name="Sharon I."/>
            <person name="Castelle C.J."/>
            <person name="Singh A."/>
            <person name="Wilkins M.J."/>
            <person name="Williams K.H."/>
            <person name="Banfield J.F."/>
        </authorList>
    </citation>
    <scope>NUCLEOTIDE SEQUENCE [LARGE SCALE GENOMIC DNA]</scope>
</reference>
<keyword evidence="4 8" id="KW-0812">Transmembrane</keyword>
<gene>
    <name evidence="9" type="ORF">UR67_C0006G0046</name>
</gene>
<dbReference type="STRING" id="1618350.UR67_C0006G0046"/>
<feature type="transmembrane region" description="Helical" evidence="8">
    <location>
        <begin position="143"/>
        <end position="164"/>
    </location>
</feature>
<dbReference type="InterPro" id="IPR007227">
    <property type="entry name" value="Cell_shape_determining_MreD"/>
</dbReference>
<dbReference type="AlphaFoldDB" id="A0A0G0BJ07"/>
<feature type="transmembrane region" description="Helical" evidence="8">
    <location>
        <begin position="17"/>
        <end position="38"/>
    </location>
</feature>
<organism evidence="9 10">
    <name type="scientific">candidate division CPR3 bacterium GW2011_GWF2_35_18</name>
    <dbReference type="NCBI Taxonomy" id="1618350"/>
    <lineage>
        <taxon>Bacteria</taxon>
        <taxon>Bacteria division CPR3</taxon>
    </lineage>
</organism>
<dbReference type="EMBL" id="LBQB01000006">
    <property type="protein sequence ID" value="KKP69479.1"/>
    <property type="molecule type" value="Genomic_DNA"/>
</dbReference>
<comment type="subcellular location">
    <subcellularLocation>
        <location evidence="1">Cell membrane</location>
        <topology evidence="1">Multi-pass membrane protein</topology>
    </subcellularLocation>
</comment>
<evidence type="ECO:0000256" key="7">
    <source>
        <dbReference type="ARBA" id="ARBA00023136"/>
    </source>
</evidence>
<keyword evidence="6 8" id="KW-1133">Transmembrane helix</keyword>
<evidence type="ECO:0000256" key="5">
    <source>
        <dbReference type="ARBA" id="ARBA00022960"/>
    </source>
</evidence>
<comment type="similarity">
    <text evidence="2">Belongs to the MreD family.</text>
</comment>
<evidence type="ECO:0000256" key="8">
    <source>
        <dbReference type="SAM" id="Phobius"/>
    </source>
</evidence>
<evidence type="ECO:0000256" key="4">
    <source>
        <dbReference type="ARBA" id="ARBA00022692"/>
    </source>
</evidence>
<proteinExistence type="inferred from homology"/>
<evidence type="ECO:0000256" key="1">
    <source>
        <dbReference type="ARBA" id="ARBA00004651"/>
    </source>
</evidence>
<sequence>MSIIIISFLVIIIEKGIFPSFFPSGFIPQFLLIYLISLTNWQIRNFHTELKWHNIALAIFISGIIYDLLSGNFLGINSLLLLVTIFVIIVLGLILPSQVNFFFLPLSIVVGSIVFNVLFYFSYSILGIDLNLSFWNYIISQNLVNFIMGIISQILFSFLFNKFLSKKDIEIS</sequence>
<dbReference type="GO" id="GO:0005886">
    <property type="term" value="C:plasma membrane"/>
    <property type="evidence" value="ECO:0007669"/>
    <property type="project" value="UniProtKB-SubCell"/>
</dbReference>
<feature type="transmembrane region" description="Helical" evidence="8">
    <location>
        <begin position="75"/>
        <end position="95"/>
    </location>
</feature>
<evidence type="ECO:0000256" key="6">
    <source>
        <dbReference type="ARBA" id="ARBA00022989"/>
    </source>
</evidence>
<comment type="caution">
    <text evidence="9">The sequence shown here is derived from an EMBL/GenBank/DDBJ whole genome shotgun (WGS) entry which is preliminary data.</text>
</comment>
<evidence type="ECO:0000256" key="2">
    <source>
        <dbReference type="ARBA" id="ARBA00007776"/>
    </source>
</evidence>
<keyword evidence="5" id="KW-0133">Cell shape</keyword>